<keyword evidence="3" id="KW-1003">Cell membrane</keyword>
<evidence type="ECO:0000256" key="5">
    <source>
        <dbReference type="ARBA" id="ARBA00022856"/>
    </source>
</evidence>
<dbReference type="CDD" id="cd06261">
    <property type="entry name" value="TM_PBP2"/>
    <property type="match status" value="1"/>
</dbReference>
<comment type="similarity">
    <text evidence="9">Belongs to the binding-protein-dependent transport system permease family.</text>
</comment>
<evidence type="ECO:0000256" key="7">
    <source>
        <dbReference type="ARBA" id="ARBA00022989"/>
    </source>
</evidence>
<dbReference type="Proteomes" id="UP001058682">
    <property type="component" value="Chromosome"/>
</dbReference>
<protein>
    <submittedName>
        <fullName evidence="11">ABC transporter permease</fullName>
    </submittedName>
</protein>
<dbReference type="GO" id="GO:0055085">
    <property type="term" value="P:transmembrane transport"/>
    <property type="evidence" value="ECO:0007669"/>
    <property type="project" value="InterPro"/>
</dbReference>
<evidence type="ECO:0000256" key="4">
    <source>
        <dbReference type="ARBA" id="ARBA00022692"/>
    </source>
</evidence>
<keyword evidence="7 9" id="KW-1133">Transmembrane helix</keyword>
<evidence type="ECO:0000256" key="2">
    <source>
        <dbReference type="ARBA" id="ARBA00022448"/>
    </source>
</evidence>
<dbReference type="AlphaFoldDB" id="A0AAE9SKD5"/>
<evidence type="ECO:0000313" key="11">
    <source>
        <dbReference type="EMBL" id="UTY34127.1"/>
    </source>
</evidence>
<dbReference type="EMBL" id="CP038804">
    <property type="protein sequence ID" value="UTY34127.1"/>
    <property type="molecule type" value="Genomic_DNA"/>
</dbReference>
<feature type="transmembrane region" description="Helical" evidence="9">
    <location>
        <begin position="339"/>
        <end position="359"/>
    </location>
</feature>
<comment type="subcellular location">
    <subcellularLocation>
        <location evidence="1 9">Cell membrane</location>
        <topology evidence="1 9">Multi-pass membrane protein</topology>
    </subcellularLocation>
</comment>
<evidence type="ECO:0000256" key="3">
    <source>
        <dbReference type="ARBA" id="ARBA00022475"/>
    </source>
</evidence>
<dbReference type="Gene3D" id="1.10.3720.10">
    <property type="entry name" value="MetI-like"/>
    <property type="match status" value="1"/>
</dbReference>
<dbReference type="Pfam" id="PF00528">
    <property type="entry name" value="BPD_transp_1"/>
    <property type="match status" value="1"/>
</dbReference>
<keyword evidence="8 9" id="KW-0472">Membrane</keyword>
<gene>
    <name evidence="11" type="ORF">E4N74_09030</name>
</gene>
<keyword evidence="5" id="KW-0571">Peptide transport</keyword>
<evidence type="ECO:0000256" key="9">
    <source>
        <dbReference type="RuleBase" id="RU363032"/>
    </source>
</evidence>
<feature type="transmembrane region" description="Helical" evidence="9">
    <location>
        <begin position="418"/>
        <end position="438"/>
    </location>
</feature>
<evidence type="ECO:0000256" key="8">
    <source>
        <dbReference type="ARBA" id="ARBA00023136"/>
    </source>
</evidence>
<keyword evidence="6" id="KW-0653">Protein transport</keyword>
<organism evidence="11 12">
    <name type="scientific">Treponema putidum</name>
    <dbReference type="NCBI Taxonomy" id="221027"/>
    <lineage>
        <taxon>Bacteria</taxon>
        <taxon>Pseudomonadati</taxon>
        <taxon>Spirochaetota</taxon>
        <taxon>Spirochaetia</taxon>
        <taxon>Spirochaetales</taxon>
        <taxon>Treponemataceae</taxon>
        <taxon>Treponema</taxon>
    </lineage>
</organism>
<dbReference type="Pfam" id="PF12911">
    <property type="entry name" value="OppC_N"/>
    <property type="match status" value="1"/>
</dbReference>
<feature type="transmembrane region" description="Helical" evidence="9">
    <location>
        <begin position="477"/>
        <end position="496"/>
    </location>
</feature>
<dbReference type="InterPro" id="IPR025966">
    <property type="entry name" value="OppC_N"/>
</dbReference>
<keyword evidence="4 9" id="KW-0812">Transmembrane</keyword>
<evidence type="ECO:0000256" key="6">
    <source>
        <dbReference type="ARBA" id="ARBA00022927"/>
    </source>
</evidence>
<feature type="transmembrane region" description="Helical" evidence="9">
    <location>
        <begin position="365"/>
        <end position="385"/>
    </location>
</feature>
<dbReference type="SUPFAM" id="SSF161098">
    <property type="entry name" value="MetI-like"/>
    <property type="match status" value="1"/>
</dbReference>
<dbReference type="InterPro" id="IPR000515">
    <property type="entry name" value="MetI-like"/>
</dbReference>
<dbReference type="PANTHER" id="PTHR43386:SF24">
    <property type="entry name" value="OLIGOPEPTIDE TRANSPORT SYSTEM PERMEASE PROTEIN AMID"/>
    <property type="match status" value="1"/>
</dbReference>
<evidence type="ECO:0000256" key="1">
    <source>
        <dbReference type="ARBA" id="ARBA00004651"/>
    </source>
</evidence>
<feature type="domain" description="ABC transmembrane type-1" evidence="10">
    <location>
        <begin position="300"/>
        <end position="496"/>
    </location>
</feature>
<feature type="transmembrane region" description="Helical" evidence="9">
    <location>
        <begin position="48"/>
        <end position="67"/>
    </location>
</feature>
<accession>A0AAE9SKD5</accession>
<dbReference type="InterPro" id="IPR050366">
    <property type="entry name" value="BP-dependent_transpt_permease"/>
</dbReference>
<dbReference type="RefSeq" id="WP_255817247.1">
    <property type="nucleotide sequence ID" value="NZ_CP038803.1"/>
</dbReference>
<keyword evidence="2 9" id="KW-0813">Transport</keyword>
<dbReference type="GO" id="GO:0015833">
    <property type="term" value="P:peptide transport"/>
    <property type="evidence" value="ECO:0007669"/>
    <property type="project" value="UniProtKB-KW"/>
</dbReference>
<sequence length="512" mass="57788">MDNIKHIPKEKFRLVQRDEQIFDAKFETKPIGYFKDAWLRFKRNSASVAAAYIIGAIVIFAIVVPFFSKYDLAYSDAVYAKVRPKLQIFDKTGFWDGSKPMKYNDKYLFYTLGIGYGTENGDGIKKVSWDAALASSPIVSIGDEFTDGKNRYRYVRVDSYRGVGFIFLSLTKEAYDDIINWQKKTGKQILFPMIDYANEFAPRDQADANIWYKVDGREYPVDSTGKRLSLEQIQKQGLTDNYLRDESGNVLYTVPRDKTMIGVRILYYNYYQYLNGHEPANAFGTDGQGFDIMVRLAHGVRLSLMLSTLVSIINFIIGSIYGSITGFYGGWIDLILERLTDILGGMPFLIVATLFQLHLVQTGKVSVFTGVLFAFILTGWIGIGVRVRTQFYRFKNQEYILAARTLGAKDKRLMFKHIYPNAIGTIITSAALIIPYVILSESTLSFLGIVSFHGKTMASLGTMLGSGQQYLATDPHILFFPAGIISLMMISFNLFGNGLRDAFNPSLRGVED</sequence>
<evidence type="ECO:0000259" key="10">
    <source>
        <dbReference type="PROSITE" id="PS50928"/>
    </source>
</evidence>
<dbReference type="InterPro" id="IPR035906">
    <property type="entry name" value="MetI-like_sf"/>
</dbReference>
<dbReference type="GO" id="GO:0015031">
    <property type="term" value="P:protein transport"/>
    <property type="evidence" value="ECO:0007669"/>
    <property type="project" value="UniProtKB-KW"/>
</dbReference>
<proteinExistence type="inferred from homology"/>
<dbReference type="PANTHER" id="PTHR43386">
    <property type="entry name" value="OLIGOPEPTIDE TRANSPORT SYSTEM PERMEASE PROTEIN APPC"/>
    <property type="match status" value="1"/>
</dbReference>
<dbReference type="GO" id="GO:0005886">
    <property type="term" value="C:plasma membrane"/>
    <property type="evidence" value="ECO:0007669"/>
    <property type="project" value="UniProtKB-SubCell"/>
</dbReference>
<evidence type="ECO:0000313" key="12">
    <source>
        <dbReference type="Proteomes" id="UP001058682"/>
    </source>
</evidence>
<reference evidence="11" key="1">
    <citation type="submission" date="2019-04" db="EMBL/GenBank/DDBJ databases">
        <title>Whole genome sequencing of oral phylogroup 2 treponemes.</title>
        <authorList>
            <person name="Chan Y."/>
            <person name="Zeng H.H."/>
            <person name="Yu X.L."/>
            <person name="Leung W.K."/>
            <person name="Watt R.M."/>
        </authorList>
    </citation>
    <scope>NUCLEOTIDE SEQUENCE</scope>
    <source>
        <strain evidence="11">OMZ 835</strain>
    </source>
</reference>
<name>A0AAE9SKD5_9SPIR</name>
<dbReference type="PROSITE" id="PS50928">
    <property type="entry name" value="ABC_TM1"/>
    <property type="match status" value="1"/>
</dbReference>
<feature type="transmembrane region" description="Helical" evidence="9">
    <location>
        <begin position="302"/>
        <end position="327"/>
    </location>
</feature>